<comment type="caution">
    <text evidence="2">The sequence shown here is derived from an EMBL/GenBank/DDBJ whole genome shotgun (WGS) entry which is preliminary data.</text>
</comment>
<feature type="region of interest" description="Disordered" evidence="1">
    <location>
        <begin position="34"/>
        <end position="63"/>
    </location>
</feature>
<name>A0A4Z2FQ98_9TELE</name>
<organism evidence="2 3">
    <name type="scientific">Liparis tanakae</name>
    <name type="common">Tanaka's snailfish</name>
    <dbReference type="NCBI Taxonomy" id="230148"/>
    <lineage>
        <taxon>Eukaryota</taxon>
        <taxon>Metazoa</taxon>
        <taxon>Chordata</taxon>
        <taxon>Craniata</taxon>
        <taxon>Vertebrata</taxon>
        <taxon>Euteleostomi</taxon>
        <taxon>Actinopterygii</taxon>
        <taxon>Neopterygii</taxon>
        <taxon>Teleostei</taxon>
        <taxon>Neoteleostei</taxon>
        <taxon>Acanthomorphata</taxon>
        <taxon>Eupercaria</taxon>
        <taxon>Perciformes</taxon>
        <taxon>Cottioidei</taxon>
        <taxon>Cottales</taxon>
        <taxon>Liparidae</taxon>
        <taxon>Liparis</taxon>
    </lineage>
</organism>
<evidence type="ECO:0000313" key="2">
    <source>
        <dbReference type="EMBL" id="TNN42522.1"/>
    </source>
</evidence>
<proteinExistence type="predicted"/>
<protein>
    <submittedName>
        <fullName evidence="2">Uncharacterized protein</fullName>
    </submittedName>
</protein>
<keyword evidence="3" id="KW-1185">Reference proteome</keyword>
<reference evidence="2 3" key="1">
    <citation type="submission" date="2019-03" db="EMBL/GenBank/DDBJ databases">
        <title>First draft genome of Liparis tanakae, snailfish: a comprehensive survey of snailfish specific genes.</title>
        <authorList>
            <person name="Kim W."/>
            <person name="Song I."/>
            <person name="Jeong J.-H."/>
            <person name="Kim D."/>
            <person name="Kim S."/>
            <person name="Ryu S."/>
            <person name="Song J.Y."/>
            <person name="Lee S.K."/>
        </authorList>
    </citation>
    <scope>NUCLEOTIDE SEQUENCE [LARGE SCALE GENOMIC DNA]</scope>
    <source>
        <tissue evidence="2">Muscle</tissue>
    </source>
</reference>
<sequence length="81" mass="8576">MVPTSVISSCSPYSHRTCWQPRFTASLCTAMAPTPPRHALTKDGSASSDTGLKEPVEKYGPTGPTITKIIAWVGGDTPRDG</sequence>
<dbReference type="AlphaFoldDB" id="A0A4Z2FQ98"/>
<accession>A0A4Z2FQ98</accession>
<gene>
    <name evidence="2" type="ORF">EYF80_047298</name>
</gene>
<evidence type="ECO:0000256" key="1">
    <source>
        <dbReference type="SAM" id="MobiDB-lite"/>
    </source>
</evidence>
<dbReference type="EMBL" id="SRLO01001030">
    <property type="protein sequence ID" value="TNN42522.1"/>
    <property type="molecule type" value="Genomic_DNA"/>
</dbReference>
<dbReference type="Proteomes" id="UP000314294">
    <property type="component" value="Unassembled WGS sequence"/>
</dbReference>
<evidence type="ECO:0000313" key="3">
    <source>
        <dbReference type="Proteomes" id="UP000314294"/>
    </source>
</evidence>